<dbReference type="RefSeq" id="WP_203940032.1">
    <property type="nucleotide sequence ID" value="NZ_BAAAGJ010000005.1"/>
</dbReference>
<keyword evidence="5" id="KW-1185">Reference proteome</keyword>
<evidence type="ECO:0000313" key="4">
    <source>
        <dbReference type="EMBL" id="GIJ04822.1"/>
    </source>
</evidence>
<organism evidence="4 5">
    <name type="scientific">Spirilliplanes yamanashiensis</name>
    <dbReference type="NCBI Taxonomy" id="42233"/>
    <lineage>
        <taxon>Bacteria</taxon>
        <taxon>Bacillati</taxon>
        <taxon>Actinomycetota</taxon>
        <taxon>Actinomycetes</taxon>
        <taxon>Micromonosporales</taxon>
        <taxon>Micromonosporaceae</taxon>
        <taxon>Spirilliplanes</taxon>
    </lineage>
</organism>
<dbReference type="Gene3D" id="3.40.190.10">
    <property type="entry name" value="Periplasmic binding protein-like II"/>
    <property type="match status" value="2"/>
</dbReference>
<comment type="similarity">
    <text evidence="1">Belongs to the bacterial solute-binding protein 1 family.</text>
</comment>
<protein>
    <submittedName>
        <fullName evidence="4">Sugar ABC transporter substrate-binding protein</fullName>
    </submittedName>
</protein>
<evidence type="ECO:0000256" key="3">
    <source>
        <dbReference type="SAM" id="SignalP"/>
    </source>
</evidence>
<name>A0A8J3YBG7_9ACTN</name>
<evidence type="ECO:0000256" key="2">
    <source>
        <dbReference type="ARBA" id="ARBA00022448"/>
    </source>
</evidence>
<dbReference type="AlphaFoldDB" id="A0A8J3YBG7"/>
<proteinExistence type="inferred from homology"/>
<dbReference type="InterPro" id="IPR006059">
    <property type="entry name" value="SBP"/>
</dbReference>
<keyword evidence="2" id="KW-0813">Transport</keyword>
<sequence>MHTRKVLKSVAAASAVLLLSTACLEEGGGDSGGGSGNTGNGDTTVEIVFGFGGDQSKAFQASLGQWASQNGVTIKYTEASQSFDTLIRSRVAGNNLPDIAFFPQPGVMMDIAKTGKLQDLSTIVDVNALKSTLVPGELDAGTSADGKIYGTPMSMNVKSLVWYPKKAFEAKGWKEPTTTEELIALTNTIKASGTAPWCVGIEAGPATGWPVTDWIEDYVLRIGGPEKYDQWVKHEIPFNDPVVKQAAQTFEQLTLTEGNTFGGRSSMISNAFSTAANPMFDNPPKCFLHRQGNFITQKGFFPDRIRESLDSEVGVFLLPGTTAADKPVLGGGDLAAAFSNDDATKKVMSFVTSPQFNGGTKEGSYISPHKTFDASQYPDETTRKVAQLAYQATVFRFDGSDQMPGAVGAGSFWKDSVAWIGGQKDVDKALNDIESSWPK</sequence>
<accession>A0A8J3YBG7</accession>
<evidence type="ECO:0000313" key="5">
    <source>
        <dbReference type="Proteomes" id="UP000652013"/>
    </source>
</evidence>
<dbReference type="SUPFAM" id="SSF53850">
    <property type="entry name" value="Periplasmic binding protein-like II"/>
    <property type="match status" value="1"/>
</dbReference>
<dbReference type="EMBL" id="BOOY01000029">
    <property type="protein sequence ID" value="GIJ04822.1"/>
    <property type="molecule type" value="Genomic_DNA"/>
</dbReference>
<dbReference type="PANTHER" id="PTHR43649:SF29">
    <property type="entry name" value="OSMOPROTECTIVE COMPOUNDS-BINDING PROTEIN GGTB"/>
    <property type="match status" value="1"/>
</dbReference>
<evidence type="ECO:0000256" key="1">
    <source>
        <dbReference type="ARBA" id="ARBA00008520"/>
    </source>
</evidence>
<comment type="caution">
    <text evidence="4">The sequence shown here is derived from an EMBL/GenBank/DDBJ whole genome shotgun (WGS) entry which is preliminary data.</text>
</comment>
<keyword evidence="3" id="KW-0732">Signal</keyword>
<dbReference type="InterPro" id="IPR050490">
    <property type="entry name" value="Bact_solute-bd_prot1"/>
</dbReference>
<feature type="signal peptide" evidence="3">
    <location>
        <begin position="1"/>
        <end position="25"/>
    </location>
</feature>
<dbReference type="Pfam" id="PF01547">
    <property type="entry name" value="SBP_bac_1"/>
    <property type="match status" value="1"/>
</dbReference>
<dbReference type="PROSITE" id="PS51257">
    <property type="entry name" value="PROKAR_LIPOPROTEIN"/>
    <property type="match status" value="1"/>
</dbReference>
<feature type="chain" id="PRO_5039369795" evidence="3">
    <location>
        <begin position="26"/>
        <end position="439"/>
    </location>
</feature>
<gene>
    <name evidence="4" type="ORF">Sya03_41740</name>
</gene>
<dbReference type="Proteomes" id="UP000652013">
    <property type="component" value="Unassembled WGS sequence"/>
</dbReference>
<dbReference type="PANTHER" id="PTHR43649">
    <property type="entry name" value="ARABINOSE-BINDING PROTEIN-RELATED"/>
    <property type="match status" value="1"/>
</dbReference>
<reference evidence="4" key="1">
    <citation type="submission" date="2021-01" db="EMBL/GenBank/DDBJ databases">
        <title>Whole genome shotgun sequence of Spirilliplanes yamanashiensis NBRC 15828.</title>
        <authorList>
            <person name="Komaki H."/>
            <person name="Tamura T."/>
        </authorList>
    </citation>
    <scope>NUCLEOTIDE SEQUENCE</scope>
    <source>
        <strain evidence="4">NBRC 15828</strain>
    </source>
</reference>